<evidence type="ECO:0000313" key="2">
    <source>
        <dbReference type="EMBL" id="KAL0134436.1"/>
    </source>
</evidence>
<feature type="compositionally biased region" description="Basic and acidic residues" evidence="1">
    <location>
        <begin position="81"/>
        <end position="90"/>
    </location>
</feature>
<proteinExistence type="predicted"/>
<reference evidence="2 3" key="1">
    <citation type="submission" date="2023-03" db="EMBL/GenBank/DDBJ databases">
        <title>High recombination rates correlate with genetic variation in Cardiocondyla obscurior ants.</title>
        <authorList>
            <person name="Errbii M."/>
        </authorList>
    </citation>
    <scope>NUCLEOTIDE SEQUENCE [LARGE SCALE GENOMIC DNA]</scope>
    <source>
        <strain evidence="2">Alpha-2009</strain>
        <tissue evidence="2">Whole body</tissue>
    </source>
</reference>
<accession>A0AAW2H4P9</accession>
<organism evidence="2 3">
    <name type="scientific">Cardiocondyla obscurior</name>
    <dbReference type="NCBI Taxonomy" id="286306"/>
    <lineage>
        <taxon>Eukaryota</taxon>
        <taxon>Metazoa</taxon>
        <taxon>Ecdysozoa</taxon>
        <taxon>Arthropoda</taxon>
        <taxon>Hexapoda</taxon>
        <taxon>Insecta</taxon>
        <taxon>Pterygota</taxon>
        <taxon>Neoptera</taxon>
        <taxon>Endopterygota</taxon>
        <taxon>Hymenoptera</taxon>
        <taxon>Apocrita</taxon>
        <taxon>Aculeata</taxon>
        <taxon>Formicoidea</taxon>
        <taxon>Formicidae</taxon>
        <taxon>Myrmicinae</taxon>
        <taxon>Cardiocondyla</taxon>
    </lineage>
</organism>
<feature type="region of interest" description="Disordered" evidence="1">
    <location>
        <begin position="53"/>
        <end position="108"/>
    </location>
</feature>
<comment type="caution">
    <text evidence="2">The sequence shown here is derived from an EMBL/GenBank/DDBJ whole genome shotgun (WGS) entry which is preliminary data.</text>
</comment>
<protein>
    <submittedName>
        <fullName evidence="2">Uncharacterized protein</fullName>
    </submittedName>
</protein>
<sequence length="538" mass="62002">MAAFLDNPMFFIVDDTEPILPIFQSNYANYDRVSRVVELADVGCDTETFSAHIPRGASDRRRSGAENFDSSRKTAKRLHNKPNEFIRRSVDINNNEGRSRNYGRKTRRDNYDDVYVANRDYNDSEGPYHDLKPPRNVSGVEENDYYDRFVNPRNSVLYPYRERTPRYDYSPDLESAFVQSIHVPRRDSTTPRWFAESDEQNIREMYDPNLYSGERKKRAKTFVGTNGSFDHGTEFEISPETMTQRDHFHSAANSVARNTSWDFIPFEDSVKCKRATFCELMRPNDRGGLQTTMANGKRSYIFDSHSKRIDTVDSEEEEDEFKKTLLKNCRENLSFETLINNARNRTSKNDATKEKCKILRLNTSNASSSREQSIKAPVDEQFLNISAEENSINTRSCASTEEKKIESPTIDKITEKEKGKERKFYSKLPIRTWKRRRTKEPAALHVGNDATNADVNREFHEVKKEATNDRSKGVKNDDVRVKDRAAANRNDVKLNKRFEAKLLNVGKPGSTSPNLKSTKETKGSGTKGTFVQRKKEAK</sequence>
<dbReference type="EMBL" id="JADYXP020000001">
    <property type="protein sequence ID" value="KAL0134436.1"/>
    <property type="molecule type" value="Genomic_DNA"/>
</dbReference>
<feature type="region of interest" description="Disordered" evidence="1">
    <location>
        <begin position="461"/>
        <end position="538"/>
    </location>
</feature>
<dbReference type="Proteomes" id="UP001430953">
    <property type="component" value="Unassembled WGS sequence"/>
</dbReference>
<evidence type="ECO:0000313" key="3">
    <source>
        <dbReference type="Proteomes" id="UP001430953"/>
    </source>
</evidence>
<feature type="compositionally biased region" description="Basic and acidic residues" evidence="1">
    <location>
        <begin position="461"/>
        <end position="500"/>
    </location>
</feature>
<name>A0AAW2H4P9_9HYME</name>
<evidence type="ECO:0000256" key="1">
    <source>
        <dbReference type="SAM" id="MobiDB-lite"/>
    </source>
</evidence>
<gene>
    <name evidence="2" type="ORF">PUN28_001312</name>
</gene>
<dbReference type="AlphaFoldDB" id="A0AAW2H4P9"/>
<feature type="compositionally biased region" description="Basic and acidic residues" evidence="1">
    <location>
        <begin position="57"/>
        <end position="72"/>
    </location>
</feature>
<keyword evidence="3" id="KW-1185">Reference proteome</keyword>